<proteinExistence type="predicted"/>
<accession>A0A016UX71</accession>
<evidence type="ECO:0000313" key="1">
    <source>
        <dbReference type="EMBL" id="EYC19382.1"/>
    </source>
</evidence>
<sequence>MKRVSTTPAFTIQNGVVSLLQGFSAVHVAQKETRAALSWRGTRVHEFLQFRCPNWKLVRLCDEGCTGP</sequence>
<reference evidence="2" key="1">
    <citation type="journal article" date="2015" name="Nat. Genet.">
        <title>The genome and transcriptome of the zoonotic hookworm Ancylostoma ceylanicum identify infection-specific gene families.</title>
        <authorList>
            <person name="Schwarz E.M."/>
            <person name="Hu Y."/>
            <person name="Antoshechkin I."/>
            <person name="Miller M.M."/>
            <person name="Sternberg P.W."/>
            <person name="Aroian R.V."/>
        </authorList>
    </citation>
    <scope>NUCLEOTIDE SEQUENCE</scope>
    <source>
        <strain evidence="2">HY135</strain>
    </source>
</reference>
<gene>
    <name evidence="1" type="primary">Acey_s0024.g1053</name>
    <name evidence="1" type="ORF">Y032_0024g1053</name>
</gene>
<comment type="caution">
    <text evidence="1">The sequence shown here is derived from an EMBL/GenBank/DDBJ whole genome shotgun (WGS) entry which is preliminary data.</text>
</comment>
<dbReference type="EMBL" id="JARK01001360">
    <property type="protein sequence ID" value="EYC19382.1"/>
    <property type="molecule type" value="Genomic_DNA"/>
</dbReference>
<keyword evidence="2" id="KW-1185">Reference proteome</keyword>
<organism evidence="1 2">
    <name type="scientific">Ancylostoma ceylanicum</name>
    <dbReference type="NCBI Taxonomy" id="53326"/>
    <lineage>
        <taxon>Eukaryota</taxon>
        <taxon>Metazoa</taxon>
        <taxon>Ecdysozoa</taxon>
        <taxon>Nematoda</taxon>
        <taxon>Chromadorea</taxon>
        <taxon>Rhabditida</taxon>
        <taxon>Rhabditina</taxon>
        <taxon>Rhabditomorpha</taxon>
        <taxon>Strongyloidea</taxon>
        <taxon>Ancylostomatidae</taxon>
        <taxon>Ancylostomatinae</taxon>
        <taxon>Ancylostoma</taxon>
    </lineage>
</organism>
<name>A0A016UX71_9BILA</name>
<dbReference type="AlphaFoldDB" id="A0A016UX71"/>
<protein>
    <submittedName>
        <fullName evidence="1">Uncharacterized protein</fullName>
    </submittedName>
</protein>
<dbReference type="Proteomes" id="UP000024635">
    <property type="component" value="Unassembled WGS sequence"/>
</dbReference>
<evidence type="ECO:0000313" key="2">
    <source>
        <dbReference type="Proteomes" id="UP000024635"/>
    </source>
</evidence>